<dbReference type="RefSeq" id="WP_034772977.1">
    <property type="nucleotide sequence ID" value="NZ_CCRF01000094.1"/>
</dbReference>
<gene>
    <name evidence="2" type="ORF">B4167_1442</name>
    <name evidence="1" type="ORF">BT1A1_3164</name>
</gene>
<organism evidence="1 4">
    <name type="scientific">Caldibacillus thermoamylovorans</name>
    <dbReference type="NCBI Taxonomy" id="35841"/>
    <lineage>
        <taxon>Bacteria</taxon>
        <taxon>Bacillati</taxon>
        <taxon>Bacillota</taxon>
        <taxon>Bacilli</taxon>
        <taxon>Bacillales</taxon>
        <taxon>Bacillaceae</taxon>
        <taxon>Caldibacillus</taxon>
    </lineage>
</organism>
<reference evidence="2 3" key="2">
    <citation type="submission" date="2015-01" db="EMBL/GenBank/DDBJ databases">
        <title>Draft Genome Sequences of Four Bacillus thermoamylovorans Strains, Isolated From Food Products.</title>
        <authorList>
            <person name="Krawcyk A.O."/>
            <person name="Berendsen E.M."/>
            <person name="Eijlander R.T."/>
            <person name="de Jong A."/>
            <person name="Wells-Bennik M."/>
            <person name="Kuipers O.P."/>
        </authorList>
    </citation>
    <scope>NUCLEOTIDE SEQUENCE [LARGE SCALE GENOMIC DNA]</scope>
    <source>
        <strain evidence="2 3">B4167</strain>
    </source>
</reference>
<sequence length="72" mass="8185">MGEIIVNGSMSINGMLTVTRTLVEAEDQHAIVVEGVLKTEAYIEEIEDIQTELYCTGRPSHSRIFWVRRKGY</sequence>
<dbReference type="EMBL" id="JXLU01000004">
    <property type="protein sequence ID" value="KIO74314.1"/>
    <property type="molecule type" value="Genomic_DNA"/>
</dbReference>
<proteinExistence type="predicted"/>
<evidence type="ECO:0000313" key="2">
    <source>
        <dbReference type="EMBL" id="KIO74314.1"/>
    </source>
</evidence>
<dbReference type="EMBL" id="CCRF01000094">
    <property type="protein sequence ID" value="CEE02949.1"/>
    <property type="molecule type" value="Genomic_DNA"/>
</dbReference>
<dbReference type="Proteomes" id="UP000040576">
    <property type="component" value="Unassembled WGS sequence"/>
</dbReference>
<dbReference type="AlphaFoldDB" id="A0A090KW58"/>
<keyword evidence="4" id="KW-1185">Reference proteome</keyword>
<evidence type="ECO:0000313" key="4">
    <source>
        <dbReference type="Proteomes" id="UP000040576"/>
    </source>
</evidence>
<reference evidence="1 4" key="1">
    <citation type="submission" date="2014-07" db="EMBL/GenBank/DDBJ databases">
        <authorList>
            <person name="Wibberg Daniel"/>
        </authorList>
    </citation>
    <scope>NUCLEOTIDE SEQUENCE [LARGE SCALE GENOMIC DNA]</scope>
</reference>
<accession>A0A090KW58</accession>
<evidence type="ECO:0000313" key="1">
    <source>
        <dbReference type="EMBL" id="CEE02949.1"/>
    </source>
</evidence>
<name>A0A090KW58_9BACI</name>
<protein>
    <submittedName>
        <fullName evidence="1">Uncharacterized protein</fullName>
    </submittedName>
</protein>
<dbReference type="Proteomes" id="UP000032076">
    <property type="component" value="Unassembled WGS sequence"/>
</dbReference>
<dbReference type="GeneID" id="92962560"/>
<evidence type="ECO:0000313" key="3">
    <source>
        <dbReference type="Proteomes" id="UP000032076"/>
    </source>
</evidence>
<dbReference type="PATRIC" id="fig|35841.7.peg.2899"/>